<gene>
    <name evidence="1" type="ORF">GYMLUDRAFT_916793</name>
</gene>
<dbReference type="HOGENOM" id="CLU_1816019_0_0_1"/>
<organism evidence="1 2">
    <name type="scientific">Collybiopsis luxurians FD-317 M1</name>
    <dbReference type="NCBI Taxonomy" id="944289"/>
    <lineage>
        <taxon>Eukaryota</taxon>
        <taxon>Fungi</taxon>
        <taxon>Dikarya</taxon>
        <taxon>Basidiomycota</taxon>
        <taxon>Agaricomycotina</taxon>
        <taxon>Agaricomycetes</taxon>
        <taxon>Agaricomycetidae</taxon>
        <taxon>Agaricales</taxon>
        <taxon>Marasmiineae</taxon>
        <taxon>Omphalotaceae</taxon>
        <taxon>Collybiopsis</taxon>
        <taxon>Collybiopsis luxurians</taxon>
    </lineage>
</organism>
<dbReference type="EMBL" id="KN834818">
    <property type="protein sequence ID" value="KIK54264.1"/>
    <property type="molecule type" value="Genomic_DNA"/>
</dbReference>
<sequence length="142" mass="16154">MSSLLTRASGRFPMFNSGCHRRCLHLFYPKVARVYKVTEWTASGPTFYSLIPLRTERPFGSETAQFAWRVLRMFQGFPYLCSQTSILVITYDYLAWPGQFHSLELHLPLRRYLAQQWRIQNPTFPPADADALGGGGGGSCTI</sequence>
<proteinExistence type="predicted"/>
<evidence type="ECO:0000313" key="2">
    <source>
        <dbReference type="Proteomes" id="UP000053593"/>
    </source>
</evidence>
<dbReference type="AlphaFoldDB" id="A0A0D0BWY7"/>
<protein>
    <submittedName>
        <fullName evidence="1">Uncharacterized protein</fullName>
    </submittedName>
</protein>
<accession>A0A0D0BWY7</accession>
<name>A0A0D0BWY7_9AGAR</name>
<evidence type="ECO:0000313" key="1">
    <source>
        <dbReference type="EMBL" id="KIK54264.1"/>
    </source>
</evidence>
<dbReference type="Proteomes" id="UP000053593">
    <property type="component" value="Unassembled WGS sequence"/>
</dbReference>
<keyword evidence="2" id="KW-1185">Reference proteome</keyword>
<reference evidence="1 2" key="1">
    <citation type="submission" date="2014-04" db="EMBL/GenBank/DDBJ databases">
        <title>Evolutionary Origins and Diversification of the Mycorrhizal Mutualists.</title>
        <authorList>
            <consortium name="DOE Joint Genome Institute"/>
            <consortium name="Mycorrhizal Genomics Consortium"/>
            <person name="Kohler A."/>
            <person name="Kuo A."/>
            <person name="Nagy L.G."/>
            <person name="Floudas D."/>
            <person name="Copeland A."/>
            <person name="Barry K.W."/>
            <person name="Cichocki N."/>
            <person name="Veneault-Fourrey C."/>
            <person name="LaButti K."/>
            <person name="Lindquist E.A."/>
            <person name="Lipzen A."/>
            <person name="Lundell T."/>
            <person name="Morin E."/>
            <person name="Murat C."/>
            <person name="Riley R."/>
            <person name="Ohm R."/>
            <person name="Sun H."/>
            <person name="Tunlid A."/>
            <person name="Henrissat B."/>
            <person name="Grigoriev I.V."/>
            <person name="Hibbett D.S."/>
            <person name="Martin F."/>
        </authorList>
    </citation>
    <scope>NUCLEOTIDE SEQUENCE [LARGE SCALE GENOMIC DNA]</scope>
    <source>
        <strain evidence="1 2">FD-317 M1</strain>
    </source>
</reference>